<dbReference type="InterPro" id="IPR023232">
    <property type="entry name" value="Glyco_hydro_2_AS"/>
</dbReference>
<evidence type="ECO:0000259" key="7">
    <source>
        <dbReference type="Pfam" id="PF02837"/>
    </source>
</evidence>
<evidence type="ECO:0000313" key="9">
    <source>
        <dbReference type="Proteomes" id="UP000290848"/>
    </source>
</evidence>
<evidence type="ECO:0000259" key="6">
    <source>
        <dbReference type="Pfam" id="PF02836"/>
    </source>
</evidence>
<sequence length="618" mass="70596">MKKNSYISLLILVTSLFSRISAAQENLIQNISARSIISLNGRWNYIIDPYENGYYDYRREAFDQSKSGTGGYFDDKKQEDKSELLEYDFDHSPTLAVPGDWNSQVEKLDLYEGTIWYRNKFTASPKQGKRYFLYFGAVNYEAHVYLNGKKLGMHKGGFTPFQFDITDRLKAGENSVVVKADNTRKKEEVPTINTDWWNYGGITRDVFIAETPASYISDYQIQLSKGNMGQIEGFIQLSGAEKSQKVTVEIPAAGIKTTVKADTSGRALIKLAVNNLEYWSPESPKLYDVTISTSNDHISDKIGFRSIVTKGKDILLNGKPVFLRGISIHDENPLIAGRARSEGDLRMLLSWAKELNCNFVRLAHYPHNEEMVRLADQMGLMVWAEVPVYWTIAWDNPETYKNAEAQMSTLITRDKNRAAVIVWSVGNETPLSDSRYTFMSNMASHVRSMDNTRLVAAALEVHRKGFEVIVDDSLGEKLDLASFNEYGAWYWGGTPKELSKYHFNIKYNKPVVITEFGGDALAGFHGDEDTRWTEEYQEALYVNQLNMLSKIDGLRGMTPWILADFKSPRRPHPLYQNFYNRKGLYSETGKKKKAFFILKKFYDDTEKKYNIKSYGASK</sequence>
<dbReference type="InterPro" id="IPR008979">
    <property type="entry name" value="Galactose-bd-like_sf"/>
</dbReference>
<comment type="similarity">
    <text evidence="1">Belongs to the glycosyl hydrolase 2 family.</text>
</comment>
<dbReference type="Pfam" id="PF02836">
    <property type="entry name" value="Glyco_hydro_2_C"/>
    <property type="match status" value="1"/>
</dbReference>
<dbReference type="PANTHER" id="PTHR42732:SF1">
    <property type="entry name" value="BETA-MANNOSIDASE"/>
    <property type="match status" value="1"/>
</dbReference>
<dbReference type="SUPFAM" id="SSF51445">
    <property type="entry name" value="(Trans)glycosidases"/>
    <property type="match status" value="1"/>
</dbReference>
<dbReference type="InterPro" id="IPR006101">
    <property type="entry name" value="Glyco_hydro_2"/>
</dbReference>
<dbReference type="EMBL" id="RXOC01000001">
    <property type="protein sequence ID" value="RXF72591.1"/>
    <property type="molecule type" value="Genomic_DNA"/>
</dbReference>
<evidence type="ECO:0000256" key="2">
    <source>
        <dbReference type="ARBA" id="ARBA00022801"/>
    </source>
</evidence>
<feature type="chain" id="PRO_5020942314" evidence="4">
    <location>
        <begin position="24"/>
        <end position="618"/>
    </location>
</feature>
<feature type="domain" description="Glycosyl hydrolases family 2 sugar binding" evidence="7">
    <location>
        <begin position="38"/>
        <end position="212"/>
    </location>
</feature>
<dbReference type="PANTHER" id="PTHR42732">
    <property type="entry name" value="BETA-GALACTOSIDASE"/>
    <property type="match status" value="1"/>
</dbReference>
<keyword evidence="3" id="KW-0326">Glycosidase</keyword>
<dbReference type="InterPro" id="IPR036156">
    <property type="entry name" value="Beta-gal/glucu_dom_sf"/>
</dbReference>
<evidence type="ECO:0000313" key="8">
    <source>
        <dbReference type="EMBL" id="RXF72591.1"/>
    </source>
</evidence>
<dbReference type="Gene3D" id="2.60.120.260">
    <property type="entry name" value="Galactose-binding domain-like"/>
    <property type="match status" value="1"/>
</dbReference>
<dbReference type="SUPFAM" id="SSF49303">
    <property type="entry name" value="beta-Galactosidase/glucuronidase domain"/>
    <property type="match status" value="1"/>
</dbReference>
<dbReference type="InterPro" id="IPR017853">
    <property type="entry name" value="GH"/>
</dbReference>
<dbReference type="Pfam" id="PF00703">
    <property type="entry name" value="Glyco_hydro_2"/>
    <property type="match status" value="1"/>
</dbReference>
<dbReference type="Gene3D" id="3.20.20.80">
    <property type="entry name" value="Glycosidases"/>
    <property type="match status" value="1"/>
</dbReference>
<dbReference type="InterPro" id="IPR006104">
    <property type="entry name" value="Glyco_hydro_2_N"/>
</dbReference>
<dbReference type="InterPro" id="IPR006103">
    <property type="entry name" value="Glyco_hydro_2_cat"/>
</dbReference>
<dbReference type="InterPro" id="IPR013783">
    <property type="entry name" value="Ig-like_fold"/>
</dbReference>
<feature type="signal peptide" evidence="4">
    <location>
        <begin position="1"/>
        <end position="23"/>
    </location>
</feature>
<protein>
    <submittedName>
        <fullName evidence="8">Beta-glucuronidase</fullName>
    </submittedName>
</protein>
<accession>A0A4Q0MGA4</accession>
<dbReference type="AlphaFoldDB" id="A0A4Q0MGA4"/>
<evidence type="ECO:0000256" key="1">
    <source>
        <dbReference type="ARBA" id="ARBA00007401"/>
    </source>
</evidence>
<gene>
    <name evidence="8" type="ORF">EKH83_00035</name>
</gene>
<reference evidence="8 9" key="1">
    <citation type="submission" date="2018-12" db="EMBL/GenBank/DDBJ databases">
        <title>The Draft Genome Sequence of the Soil Bacterium Pedobacter tournemirensis R1.</title>
        <authorList>
            <person name="He J."/>
        </authorList>
    </citation>
    <scope>NUCLEOTIDE SEQUENCE [LARGE SCALE GENOMIC DNA]</scope>
    <source>
        <strain evidence="8 9">R1</strain>
    </source>
</reference>
<keyword evidence="4" id="KW-0732">Signal</keyword>
<evidence type="ECO:0000259" key="5">
    <source>
        <dbReference type="Pfam" id="PF00703"/>
    </source>
</evidence>
<dbReference type="GO" id="GO:0005975">
    <property type="term" value="P:carbohydrate metabolic process"/>
    <property type="evidence" value="ECO:0007669"/>
    <property type="project" value="InterPro"/>
</dbReference>
<dbReference type="SUPFAM" id="SSF49785">
    <property type="entry name" value="Galactose-binding domain-like"/>
    <property type="match status" value="1"/>
</dbReference>
<organism evidence="8 9">
    <name type="scientific">Arcticibacter tournemirensis</name>
    <dbReference type="NCBI Taxonomy" id="699437"/>
    <lineage>
        <taxon>Bacteria</taxon>
        <taxon>Pseudomonadati</taxon>
        <taxon>Bacteroidota</taxon>
        <taxon>Sphingobacteriia</taxon>
        <taxon>Sphingobacteriales</taxon>
        <taxon>Sphingobacteriaceae</taxon>
        <taxon>Arcticibacter</taxon>
    </lineage>
</organism>
<feature type="domain" description="Glycoside hydrolase family 2 immunoglobulin-like beta-sandwich" evidence="5">
    <location>
        <begin position="216"/>
        <end position="305"/>
    </location>
</feature>
<proteinExistence type="inferred from homology"/>
<keyword evidence="2" id="KW-0378">Hydrolase</keyword>
<dbReference type="InterPro" id="IPR051913">
    <property type="entry name" value="GH2_Domain-Containing"/>
</dbReference>
<dbReference type="Proteomes" id="UP000290848">
    <property type="component" value="Unassembled WGS sequence"/>
</dbReference>
<dbReference type="GO" id="GO:0004553">
    <property type="term" value="F:hydrolase activity, hydrolyzing O-glycosyl compounds"/>
    <property type="evidence" value="ECO:0007669"/>
    <property type="project" value="InterPro"/>
</dbReference>
<evidence type="ECO:0000256" key="3">
    <source>
        <dbReference type="ARBA" id="ARBA00023295"/>
    </source>
</evidence>
<evidence type="ECO:0000256" key="4">
    <source>
        <dbReference type="SAM" id="SignalP"/>
    </source>
</evidence>
<name>A0A4Q0MGA4_9SPHI</name>
<dbReference type="PRINTS" id="PR00132">
    <property type="entry name" value="GLHYDRLASE2"/>
</dbReference>
<dbReference type="RefSeq" id="WP_128767776.1">
    <property type="nucleotide sequence ID" value="NZ_RXOC01000001.1"/>
</dbReference>
<dbReference type="Pfam" id="PF02837">
    <property type="entry name" value="Glyco_hydro_2_N"/>
    <property type="match status" value="1"/>
</dbReference>
<comment type="caution">
    <text evidence="8">The sequence shown here is derived from an EMBL/GenBank/DDBJ whole genome shotgun (WGS) entry which is preliminary data.</text>
</comment>
<feature type="domain" description="Glycoside hydrolase family 2 catalytic" evidence="6">
    <location>
        <begin position="310"/>
        <end position="603"/>
    </location>
</feature>
<dbReference type="Gene3D" id="2.60.40.10">
    <property type="entry name" value="Immunoglobulins"/>
    <property type="match status" value="1"/>
</dbReference>
<dbReference type="InterPro" id="IPR006102">
    <property type="entry name" value="Ig-like_GH2"/>
</dbReference>
<dbReference type="PROSITE" id="PS00608">
    <property type="entry name" value="GLYCOSYL_HYDROL_F2_2"/>
    <property type="match status" value="1"/>
</dbReference>